<comment type="caution">
    <text evidence="2">The sequence shown here is derived from an EMBL/GenBank/DDBJ whole genome shotgun (WGS) entry which is preliminary data.</text>
</comment>
<keyword evidence="1" id="KW-1133">Transmembrane helix</keyword>
<proteinExistence type="predicted"/>
<dbReference type="EMBL" id="JANAKN010000028">
    <property type="protein sequence ID" value="MCQ3021621.1"/>
    <property type="molecule type" value="Genomic_DNA"/>
</dbReference>
<dbReference type="AlphaFoldDB" id="A0AAW5J5E6"/>
<evidence type="ECO:0000313" key="2">
    <source>
        <dbReference type="EMBL" id="MCQ3021621.1"/>
    </source>
</evidence>
<sequence>MDRQVVLALAQLLALLDLLLLDLLLLLALNLTLLVLLFLNLTLLIDLLLVDLLLLLTLDLALLILLLLDLTLLIILFLEALLLLLTLLPVFARAVVQLIARRIITFVGQCLSADAQTQQTHTRKLPDARFHVFLTRARVDVIKTV</sequence>
<feature type="transmembrane region" description="Helical" evidence="1">
    <location>
        <begin position="74"/>
        <end position="96"/>
    </location>
</feature>
<evidence type="ECO:0000256" key="1">
    <source>
        <dbReference type="SAM" id="Phobius"/>
    </source>
</evidence>
<organism evidence="2 3">
    <name type="scientific">Pseudomonas savastanoi</name>
    <name type="common">Pseudomonas syringae pv. savastanoi</name>
    <dbReference type="NCBI Taxonomy" id="29438"/>
    <lineage>
        <taxon>Bacteria</taxon>
        <taxon>Pseudomonadati</taxon>
        <taxon>Pseudomonadota</taxon>
        <taxon>Gammaproteobacteria</taxon>
        <taxon>Pseudomonadales</taxon>
        <taxon>Pseudomonadaceae</taxon>
        <taxon>Pseudomonas</taxon>
    </lineage>
</organism>
<gene>
    <name evidence="2" type="ORF">NLO85_13790</name>
</gene>
<protein>
    <submittedName>
        <fullName evidence="2">Uncharacterized protein</fullName>
    </submittedName>
</protein>
<evidence type="ECO:0000313" key="3">
    <source>
        <dbReference type="Proteomes" id="UP001206018"/>
    </source>
</evidence>
<feature type="transmembrane region" description="Helical" evidence="1">
    <location>
        <begin position="12"/>
        <end position="41"/>
    </location>
</feature>
<keyword evidence="1" id="KW-0812">Transmembrane</keyword>
<dbReference type="Proteomes" id="UP001206018">
    <property type="component" value="Unassembled WGS sequence"/>
</dbReference>
<accession>A0AAW5J5E6</accession>
<name>A0AAW5J5E6_PSESS</name>
<reference evidence="2" key="1">
    <citation type="submission" date="2022-07" db="EMBL/GenBank/DDBJ databases">
        <title>The diversity of lipopeptides in the P. syringae complex parallels phylogeny and sheds light on structural diversification during evolutionary history.</title>
        <authorList>
            <person name="Bricout A."/>
            <person name="Morris C.E."/>
            <person name="Chandeysson C."/>
            <person name="Duban M."/>
            <person name="Boistel C."/>
            <person name="Chataigne G."/>
            <person name="Lecouturier D."/>
            <person name="Jacques P."/>
            <person name="Leclere V."/>
            <person name="Rochex A."/>
        </authorList>
    </citation>
    <scope>NUCLEOTIDE SEQUENCE</scope>
    <source>
        <strain evidence="2">LYR0002</strain>
    </source>
</reference>
<keyword evidence="1" id="KW-0472">Membrane</keyword>